<feature type="transmembrane region" description="Helical" evidence="6">
    <location>
        <begin position="68"/>
        <end position="87"/>
    </location>
</feature>
<comment type="caution">
    <text evidence="8">The sequence shown here is derived from an EMBL/GenBank/DDBJ whole genome shotgun (WGS) entry which is preliminary data.</text>
</comment>
<evidence type="ECO:0000256" key="2">
    <source>
        <dbReference type="ARBA" id="ARBA00022475"/>
    </source>
</evidence>
<keyword evidence="4 6" id="KW-1133">Transmembrane helix</keyword>
<keyword evidence="3 6" id="KW-0812">Transmembrane</keyword>
<feature type="transmembrane region" description="Helical" evidence="6">
    <location>
        <begin position="455"/>
        <end position="475"/>
    </location>
</feature>
<evidence type="ECO:0000256" key="1">
    <source>
        <dbReference type="ARBA" id="ARBA00004651"/>
    </source>
</evidence>
<reference evidence="8" key="1">
    <citation type="submission" date="2022-12" db="EMBL/GenBank/DDBJ databases">
        <authorList>
            <person name="Wang J."/>
        </authorList>
    </citation>
    <scope>NUCLEOTIDE SEQUENCE</scope>
    <source>
        <strain evidence="8">HY-45-18</strain>
    </source>
</reference>
<sequence length="476" mass="50562">MEFGIMSLLPPVLAIILAVITRQVFLSLFAGIMVGELIIKGWVFFPSLTSSLSRIIDVFAEGWVTKTVLFSLLVGSIITLVQVSGGVEGFVDYLTEKNKIIKNKKAAQLLAFFIGVVVFIESSITILTSGTVARPLTDKFKVSREKLAYICDSTSAPICSLIPLNAWGATLMGLIAVQVSNGVISGNPTSILIKSIPFNFYSIIAVLAVPFYILTGKDWGPMKKAEERVMTTGKLMRDGAMPVVDIEATEVETKKGVKASAKNMLLPLAVLIGMMPIGLYITGDGSIFNGSGSTSVFWAVLASLTFAAIYYRAQNIMKLDEFMGYVYKGIGSMISVVIILICSIAIGNVIGDLGTGSYMAGLVKGNIHGAYGPALIFLMGAVIAFSTGTSWGTFALMMPIGIQMAVAMDANLYIAVGAVISGAIMGDHCSPISDTTILSSMAAATDHIDHVKTQVPYALLNAAVAFVLYLVAGFVF</sequence>
<dbReference type="PANTHER" id="PTHR43478:SF1">
    <property type="entry name" value="NA+_H+ ANTIPORTER NHAC-LIKE C-TERMINAL DOMAIN-CONTAINING PROTEIN"/>
    <property type="match status" value="1"/>
</dbReference>
<keyword evidence="2" id="KW-1003">Cell membrane</keyword>
<evidence type="ECO:0000259" key="7">
    <source>
        <dbReference type="Pfam" id="PF03553"/>
    </source>
</evidence>
<evidence type="ECO:0000256" key="4">
    <source>
        <dbReference type="ARBA" id="ARBA00022989"/>
    </source>
</evidence>
<dbReference type="RefSeq" id="WP_268040344.1">
    <property type="nucleotide sequence ID" value="NZ_JAPQER010000002.1"/>
</dbReference>
<evidence type="ECO:0000256" key="5">
    <source>
        <dbReference type="ARBA" id="ARBA00023136"/>
    </source>
</evidence>
<evidence type="ECO:0000256" key="6">
    <source>
        <dbReference type="SAM" id="Phobius"/>
    </source>
</evidence>
<dbReference type="Proteomes" id="UP001078443">
    <property type="component" value="Unassembled WGS sequence"/>
</dbReference>
<dbReference type="EMBL" id="JAPQER010000002">
    <property type="protein sequence ID" value="MCY6484072.1"/>
    <property type="molecule type" value="Genomic_DNA"/>
</dbReference>
<feature type="transmembrane region" description="Helical" evidence="6">
    <location>
        <begin position="264"/>
        <end position="283"/>
    </location>
</feature>
<keyword evidence="5 6" id="KW-0472">Membrane</keyword>
<accession>A0ABT4D0C3</accession>
<feature type="transmembrane region" description="Helical" evidence="6">
    <location>
        <begin position="370"/>
        <end position="394"/>
    </location>
</feature>
<feature type="transmembrane region" description="Helical" evidence="6">
    <location>
        <begin position="107"/>
        <end position="133"/>
    </location>
</feature>
<evidence type="ECO:0000256" key="3">
    <source>
        <dbReference type="ARBA" id="ARBA00022692"/>
    </source>
</evidence>
<dbReference type="PANTHER" id="PTHR43478">
    <property type="entry name" value="NA+/H+ ANTIPORTER-RELATED"/>
    <property type="match status" value="1"/>
</dbReference>
<dbReference type="Pfam" id="PF03553">
    <property type="entry name" value="Na_H_antiporter"/>
    <property type="match status" value="1"/>
</dbReference>
<feature type="domain" description="Na+/H+ antiporter NhaC-like C-terminal" evidence="7">
    <location>
        <begin position="159"/>
        <end position="474"/>
    </location>
</feature>
<feature type="transmembrane region" description="Helical" evidence="6">
    <location>
        <begin position="196"/>
        <end position="214"/>
    </location>
</feature>
<evidence type="ECO:0000313" key="8">
    <source>
        <dbReference type="EMBL" id="MCY6484072.1"/>
    </source>
</evidence>
<gene>
    <name evidence="8" type="ORF">OW763_06865</name>
</gene>
<evidence type="ECO:0000313" key="9">
    <source>
        <dbReference type="Proteomes" id="UP001078443"/>
    </source>
</evidence>
<keyword evidence="9" id="KW-1185">Reference proteome</keyword>
<feature type="transmembrane region" description="Helical" evidence="6">
    <location>
        <begin position="406"/>
        <end position="425"/>
    </location>
</feature>
<feature type="transmembrane region" description="Helical" evidence="6">
    <location>
        <begin position="295"/>
        <end position="313"/>
    </location>
</feature>
<proteinExistence type="predicted"/>
<comment type="subcellular location">
    <subcellularLocation>
        <location evidence="1">Cell membrane</location>
        <topology evidence="1">Multi-pass membrane protein</topology>
    </subcellularLocation>
</comment>
<feature type="transmembrane region" description="Helical" evidence="6">
    <location>
        <begin position="325"/>
        <end position="350"/>
    </location>
</feature>
<protein>
    <submittedName>
        <fullName evidence="8">Sodium:proton antiporter</fullName>
    </submittedName>
</protein>
<name>A0ABT4D0C3_9CLOT</name>
<dbReference type="InterPro" id="IPR018461">
    <property type="entry name" value="Na/H_Antiport_NhaC-like_C"/>
</dbReference>
<organism evidence="8 9">
    <name type="scientific">Clostridium aestuarii</name>
    <dbReference type="NCBI Taxonomy" id="338193"/>
    <lineage>
        <taxon>Bacteria</taxon>
        <taxon>Bacillati</taxon>
        <taxon>Bacillota</taxon>
        <taxon>Clostridia</taxon>
        <taxon>Eubacteriales</taxon>
        <taxon>Clostridiaceae</taxon>
        <taxon>Clostridium</taxon>
    </lineage>
</organism>